<keyword evidence="1" id="KW-1133">Transmembrane helix</keyword>
<feature type="transmembrane region" description="Helical" evidence="1">
    <location>
        <begin position="6"/>
        <end position="31"/>
    </location>
</feature>
<accession>A0A432WNT0</accession>
<gene>
    <name evidence="2" type="ORF">CWE11_04975</name>
</gene>
<reference evidence="2 3" key="1">
    <citation type="journal article" date="2011" name="Front. Microbiol.">
        <title>Genomic signatures of strain selection and enhancement in Bacillus atrophaeus var. globigii, a historical biowarfare simulant.</title>
        <authorList>
            <person name="Gibbons H.S."/>
            <person name="Broomall S.M."/>
            <person name="McNew L.A."/>
            <person name="Daligault H."/>
            <person name="Chapman C."/>
            <person name="Bruce D."/>
            <person name="Karavis M."/>
            <person name="Krepps M."/>
            <person name="McGregor P.A."/>
            <person name="Hong C."/>
            <person name="Park K.H."/>
            <person name="Akmal A."/>
            <person name="Feldman A."/>
            <person name="Lin J.S."/>
            <person name="Chang W.E."/>
            <person name="Higgs B.W."/>
            <person name="Demirev P."/>
            <person name="Lindquist J."/>
            <person name="Liem A."/>
            <person name="Fochler E."/>
            <person name="Read T.D."/>
            <person name="Tapia R."/>
            <person name="Johnson S."/>
            <person name="Bishop-Lilly K.A."/>
            <person name="Detter C."/>
            <person name="Han C."/>
            <person name="Sozhamannan S."/>
            <person name="Rosenzweig C.N."/>
            <person name="Skowronski E.W."/>
        </authorList>
    </citation>
    <scope>NUCLEOTIDE SEQUENCE [LARGE SCALE GENOMIC DNA]</scope>
    <source>
        <strain evidence="2 3">GYP-17</strain>
    </source>
</reference>
<keyword evidence="1" id="KW-0812">Transmembrane</keyword>
<proteinExistence type="predicted"/>
<evidence type="ECO:0000256" key="1">
    <source>
        <dbReference type="SAM" id="Phobius"/>
    </source>
</evidence>
<name>A0A432WNT0_9GAMM</name>
<evidence type="ECO:0000313" key="3">
    <source>
        <dbReference type="Proteomes" id="UP000288405"/>
    </source>
</evidence>
<keyword evidence="1" id="KW-0472">Membrane</keyword>
<keyword evidence="3" id="KW-1185">Reference proteome</keyword>
<comment type="caution">
    <text evidence="2">The sequence shown here is derived from an EMBL/GenBank/DDBJ whole genome shotgun (WGS) entry which is preliminary data.</text>
</comment>
<organism evidence="2 3">
    <name type="scientific">Aliidiomarina sanyensis</name>
    <dbReference type="NCBI Taxonomy" id="1249555"/>
    <lineage>
        <taxon>Bacteria</taxon>
        <taxon>Pseudomonadati</taxon>
        <taxon>Pseudomonadota</taxon>
        <taxon>Gammaproteobacteria</taxon>
        <taxon>Alteromonadales</taxon>
        <taxon>Idiomarinaceae</taxon>
        <taxon>Aliidiomarina</taxon>
    </lineage>
</organism>
<sequence length="87" mass="9881">MYFLPGSLFVIFRFIAHKVLFVLLLGTQIYIPIVSILMQKKQGGNTLNVRIVTILCIALRSAKTCGKRVKNPAEARKHDIFIVISMY</sequence>
<dbReference type="EMBL" id="PIPM01000003">
    <property type="protein sequence ID" value="RUO35369.1"/>
    <property type="molecule type" value="Genomic_DNA"/>
</dbReference>
<protein>
    <submittedName>
        <fullName evidence="2">Uncharacterized protein</fullName>
    </submittedName>
</protein>
<dbReference type="Proteomes" id="UP000288405">
    <property type="component" value="Unassembled WGS sequence"/>
</dbReference>
<dbReference type="AlphaFoldDB" id="A0A432WNT0"/>
<evidence type="ECO:0000313" key="2">
    <source>
        <dbReference type="EMBL" id="RUO35369.1"/>
    </source>
</evidence>